<name>A0ABV0Z8Y5_9TELE</name>
<dbReference type="EMBL" id="JAHRIP010056828">
    <property type="protein sequence ID" value="MEQ2302545.1"/>
    <property type="molecule type" value="Genomic_DNA"/>
</dbReference>
<accession>A0ABV0Z8Y5</accession>
<reference evidence="2 3" key="1">
    <citation type="submission" date="2021-06" db="EMBL/GenBank/DDBJ databases">
        <authorList>
            <person name="Palmer J.M."/>
        </authorList>
    </citation>
    <scope>NUCLEOTIDE SEQUENCE [LARGE SCALE GENOMIC DNA]</scope>
    <source>
        <strain evidence="2 3">AS_MEX2019</strain>
        <tissue evidence="2">Muscle</tissue>
    </source>
</reference>
<dbReference type="Proteomes" id="UP001469553">
    <property type="component" value="Unassembled WGS sequence"/>
</dbReference>
<gene>
    <name evidence="2" type="ORF">AMECASPLE_007766</name>
</gene>
<evidence type="ECO:0000256" key="1">
    <source>
        <dbReference type="SAM" id="MobiDB-lite"/>
    </source>
</evidence>
<evidence type="ECO:0000313" key="2">
    <source>
        <dbReference type="EMBL" id="MEQ2302545.1"/>
    </source>
</evidence>
<sequence length="139" mass="15670">MLFVKIKQVYKCYLRSLKSVELNPALHQVSAFPSAVRLKEKRALSPLSARKQTDTSVHAQLPRLTPHLPPDPPLQGSRRLIASDGKYTASIFFAYDFVQCSKMHVSILFCVHSEEPLKSAVVEVDLLPSCRARHVVDWS</sequence>
<protein>
    <submittedName>
        <fullName evidence="2">Uncharacterized protein</fullName>
    </submittedName>
</protein>
<keyword evidence="3" id="KW-1185">Reference proteome</keyword>
<organism evidence="2 3">
    <name type="scientific">Ameca splendens</name>
    <dbReference type="NCBI Taxonomy" id="208324"/>
    <lineage>
        <taxon>Eukaryota</taxon>
        <taxon>Metazoa</taxon>
        <taxon>Chordata</taxon>
        <taxon>Craniata</taxon>
        <taxon>Vertebrata</taxon>
        <taxon>Euteleostomi</taxon>
        <taxon>Actinopterygii</taxon>
        <taxon>Neopterygii</taxon>
        <taxon>Teleostei</taxon>
        <taxon>Neoteleostei</taxon>
        <taxon>Acanthomorphata</taxon>
        <taxon>Ovalentaria</taxon>
        <taxon>Atherinomorphae</taxon>
        <taxon>Cyprinodontiformes</taxon>
        <taxon>Goodeidae</taxon>
        <taxon>Ameca</taxon>
    </lineage>
</organism>
<proteinExistence type="predicted"/>
<feature type="region of interest" description="Disordered" evidence="1">
    <location>
        <begin position="46"/>
        <end position="75"/>
    </location>
</feature>
<evidence type="ECO:0000313" key="3">
    <source>
        <dbReference type="Proteomes" id="UP001469553"/>
    </source>
</evidence>
<comment type="caution">
    <text evidence="2">The sequence shown here is derived from an EMBL/GenBank/DDBJ whole genome shotgun (WGS) entry which is preliminary data.</text>
</comment>